<evidence type="ECO:0000313" key="3">
    <source>
        <dbReference type="Proteomes" id="UP001500683"/>
    </source>
</evidence>
<organism evidence="2 3">
    <name type="scientific">Actinomadura miaoliensis</name>
    <dbReference type="NCBI Taxonomy" id="430685"/>
    <lineage>
        <taxon>Bacteria</taxon>
        <taxon>Bacillati</taxon>
        <taxon>Actinomycetota</taxon>
        <taxon>Actinomycetes</taxon>
        <taxon>Streptosporangiales</taxon>
        <taxon>Thermomonosporaceae</taxon>
        <taxon>Actinomadura</taxon>
    </lineage>
</organism>
<proteinExistence type="predicted"/>
<accession>A0ABP7VHP2</accession>
<sequence>MLPSGLQVKRAGRSSELGEGPVSYLAAILLIVAVVLAVVLSGIGGRVSRDIGLAVCNVARAGGLVAGCEEHGPWPPPGPSPGPPVQPVTRPDPVCTADGSGGYHDLTVVVPAQVLNLRGSIRVFYTIGKVVAPGKRDRWVVSVGAFTEGGVQTPDLPLVSGMWLGGNVTGTQYYSFDNEQEARDFPRRYAEQRARQAVRYHPVVLPLLSVPVVGDWLSDLIGGHLPEADRTAVEMGPAGGLNPGLNIGAVDLSAASRGWSLLGVQHDRDGNWIVNMRDRVLSDPTLTVDLSKLPKQVTRRGAQAVLNELELLGMTHFGPHFEIPAKLRDYVNRSVANGVKLGATVELIAQNDYQYMLDSKGTPVRFTRQVTTSWTLRGRGNINLGGGGSKVKIPATGQIPIDGGRQVSTSSLDLSDPMHRRAATALFTAGVLQRVGAVGLSSHRQAQLVDSLFRTRGTMTRLTYDELVSGRSGGLENLVGKLGGAIRYDGENSRTTLTGAEIWQNGRGWVPWTDCHR</sequence>
<keyword evidence="3" id="KW-1185">Reference proteome</keyword>
<evidence type="ECO:0000256" key="1">
    <source>
        <dbReference type="SAM" id="Phobius"/>
    </source>
</evidence>
<dbReference type="EMBL" id="BAAAZG010000010">
    <property type="protein sequence ID" value="GAA4066075.1"/>
    <property type="molecule type" value="Genomic_DNA"/>
</dbReference>
<name>A0ABP7VHP2_9ACTN</name>
<evidence type="ECO:0000313" key="2">
    <source>
        <dbReference type="EMBL" id="GAA4066075.1"/>
    </source>
</evidence>
<protein>
    <submittedName>
        <fullName evidence="2">Uncharacterized protein</fullName>
    </submittedName>
</protein>
<keyword evidence="1" id="KW-1133">Transmembrane helix</keyword>
<dbReference type="Proteomes" id="UP001500683">
    <property type="component" value="Unassembled WGS sequence"/>
</dbReference>
<keyword evidence="1" id="KW-0472">Membrane</keyword>
<comment type="caution">
    <text evidence="2">The sequence shown here is derived from an EMBL/GenBank/DDBJ whole genome shotgun (WGS) entry which is preliminary data.</text>
</comment>
<feature type="transmembrane region" description="Helical" evidence="1">
    <location>
        <begin position="22"/>
        <end position="43"/>
    </location>
</feature>
<gene>
    <name evidence="2" type="ORF">GCM10022214_20430</name>
</gene>
<keyword evidence="1" id="KW-0812">Transmembrane</keyword>
<reference evidence="3" key="1">
    <citation type="journal article" date="2019" name="Int. J. Syst. Evol. Microbiol.">
        <title>The Global Catalogue of Microorganisms (GCM) 10K type strain sequencing project: providing services to taxonomists for standard genome sequencing and annotation.</title>
        <authorList>
            <consortium name="The Broad Institute Genomics Platform"/>
            <consortium name="The Broad Institute Genome Sequencing Center for Infectious Disease"/>
            <person name="Wu L."/>
            <person name="Ma J."/>
        </authorList>
    </citation>
    <scope>NUCLEOTIDE SEQUENCE [LARGE SCALE GENOMIC DNA]</scope>
    <source>
        <strain evidence="3">JCM 16702</strain>
    </source>
</reference>